<dbReference type="RefSeq" id="WP_108742229.1">
    <property type="nucleotide sequence ID" value="NZ_CP020918.1"/>
</dbReference>
<dbReference type="Gene3D" id="2.170.150.20">
    <property type="entry name" value="Peptide methionine sulfoxide reductase"/>
    <property type="match status" value="1"/>
</dbReference>
<feature type="domain" description="MsrB" evidence="9">
    <location>
        <begin position="55"/>
        <end position="177"/>
    </location>
</feature>
<dbReference type="InterPro" id="IPR002579">
    <property type="entry name" value="Met_Sox_Rdtase_MsrB_dom"/>
</dbReference>
<dbReference type="PROSITE" id="PS51790">
    <property type="entry name" value="MSRB"/>
    <property type="match status" value="1"/>
</dbReference>
<feature type="signal peptide" evidence="8">
    <location>
        <begin position="1"/>
        <end position="23"/>
    </location>
</feature>
<dbReference type="GO" id="GO:0006979">
    <property type="term" value="P:response to oxidative stress"/>
    <property type="evidence" value="ECO:0007669"/>
    <property type="project" value="InterPro"/>
</dbReference>
<feature type="chain" id="PRO_5015459254" description="peptide-methionine (R)-S-oxide reductase" evidence="8">
    <location>
        <begin position="24"/>
        <end position="178"/>
    </location>
</feature>
<keyword evidence="4" id="KW-0479">Metal-binding</keyword>
<dbReference type="PANTHER" id="PTHR10173:SF52">
    <property type="entry name" value="METHIONINE-R-SULFOXIDE REDUCTASE B1"/>
    <property type="match status" value="1"/>
</dbReference>
<evidence type="ECO:0000256" key="7">
    <source>
        <dbReference type="ARBA" id="ARBA00048488"/>
    </source>
</evidence>
<dbReference type="OrthoDB" id="4174719at2"/>
<proteinExistence type="inferred from homology"/>
<dbReference type="KEGG" id="ffa:FFWV33_18250"/>
<gene>
    <name evidence="10" type="ORF">FFWV33_18250</name>
</gene>
<evidence type="ECO:0000313" key="11">
    <source>
        <dbReference type="Proteomes" id="UP000244527"/>
    </source>
</evidence>
<dbReference type="EMBL" id="CP020918">
    <property type="protein sequence ID" value="AWG23333.1"/>
    <property type="molecule type" value="Genomic_DNA"/>
</dbReference>
<dbReference type="SUPFAM" id="SSF51316">
    <property type="entry name" value="Mss4-like"/>
    <property type="match status" value="1"/>
</dbReference>
<evidence type="ECO:0000313" key="10">
    <source>
        <dbReference type="EMBL" id="AWG23333.1"/>
    </source>
</evidence>
<evidence type="ECO:0000256" key="2">
    <source>
        <dbReference type="ARBA" id="ARBA00007174"/>
    </source>
</evidence>
<dbReference type="Proteomes" id="UP000244527">
    <property type="component" value="Chromosome"/>
</dbReference>
<dbReference type="GO" id="GO:0030091">
    <property type="term" value="P:protein repair"/>
    <property type="evidence" value="ECO:0007669"/>
    <property type="project" value="InterPro"/>
</dbReference>
<dbReference type="GO" id="GO:0033743">
    <property type="term" value="F:peptide-methionine (R)-S-oxide reductase activity"/>
    <property type="evidence" value="ECO:0007669"/>
    <property type="project" value="UniProtKB-EC"/>
</dbReference>
<keyword evidence="5" id="KW-0862">Zinc</keyword>
<comment type="cofactor">
    <cofactor evidence="1">
        <name>Zn(2+)</name>
        <dbReference type="ChEBI" id="CHEBI:29105"/>
    </cofactor>
</comment>
<evidence type="ECO:0000256" key="6">
    <source>
        <dbReference type="ARBA" id="ARBA00023002"/>
    </source>
</evidence>
<sequence length="178" mass="20329">MKRYLYLLALPFLAVSFMACMQAKNSNQDQEYTTEPTQEKLSLSDTDLKKVVKSDAEWKKELTADQYHILREKGTEYPFRNAFHDNHKKGNYFCAGCKLPLFSSKTKFESGTGWPSFYDVLDKNRIKEVVDKSLGMVRGEIVCARCEGHLGHLFDDGPSPTGLRYCMNSGAMLFQESK</sequence>
<organism evidence="10 11">
    <name type="scientific">Flavobacterium faecale</name>
    <dbReference type="NCBI Taxonomy" id="1355330"/>
    <lineage>
        <taxon>Bacteria</taxon>
        <taxon>Pseudomonadati</taxon>
        <taxon>Bacteroidota</taxon>
        <taxon>Flavobacteriia</taxon>
        <taxon>Flavobacteriales</taxon>
        <taxon>Flavobacteriaceae</taxon>
        <taxon>Flavobacterium</taxon>
    </lineage>
</organism>
<keyword evidence="6" id="KW-0560">Oxidoreductase</keyword>
<accession>A0A2S1LHV3</accession>
<name>A0A2S1LHV3_9FLAO</name>
<dbReference type="GO" id="GO:0046872">
    <property type="term" value="F:metal ion binding"/>
    <property type="evidence" value="ECO:0007669"/>
    <property type="project" value="UniProtKB-KW"/>
</dbReference>
<protein>
    <recommendedName>
        <fullName evidence="3">peptide-methionine (R)-S-oxide reductase</fullName>
        <ecNumber evidence="3">1.8.4.12</ecNumber>
    </recommendedName>
</protein>
<reference evidence="10 11" key="1">
    <citation type="submission" date="2017-04" db="EMBL/GenBank/DDBJ databases">
        <title>Compelte genome sequence of WV33.</title>
        <authorList>
            <person name="Lee P.C."/>
        </authorList>
    </citation>
    <scope>NUCLEOTIDE SEQUENCE [LARGE SCALE GENOMIC DNA]</scope>
    <source>
        <strain evidence="10 11">WV33</strain>
    </source>
</reference>
<dbReference type="PANTHER" id="PTHR10173">
    <property type="entry name" value="METHIONINE SULFOXIDE REDUCTASE"/>
    <property type="match status" value="1"/>
</dbReference>
<dbReference type="EC" id="1.8.4.12" evidence="3"/>
<evidence type="ECO:0000256" key="1">
    <source>
        <dbReference type="ARBA" id="ARBA00001947"/>
    </source>
</evidence>
<dbReference type="Pfam" id="PF01641">
    <property type="entry name" value="SelR"/>
    <property type="match status" value="1"/>
</dbReference>
<evidence type="ECO:0000256" key="8">
    <source>
        <dbReference type="SAM" id="SignalP"/>
    </source>
</evidence>
<comment type="catalytic activity">
    <reaction evidence="7">
        <text>L-methionyl-[protein] + [thioredoxin]-disulfide + H2O = L-methionyl-(R)-S-oxide-[protein] + [thioredoxin]-dithiol</text>
        <dbReference type="Rhea" id="RHEA:24164"/>
        <dbReference type="Rhea" id="RHEA-COMP:10698"/>
        <dbReference type="Rhea" id="RHEA-COMP:10700"/>
        <dbReference type="Rhea" id="RHEA-COMP:12313"/>
        <dbReference type="Rhea" id="RHEA-COMP:12314"/>
        <dbReference type="ChEBI" id="CHEBI:15377"/>
        <dbReference type="ChEBI" id="CHEBI:16044"/>
        <dbReference type="ChEBI" id="CHEBI:29950"/>
        <dbReference type="ChEBI" id="CHEBI:45764"/>
        <dbReference type="ChEBI" id="CHEBI:50058"/>
        <dbReference type="EC" id="1.8.4.12"/>
    </reaction>
</comment>
<evidence type="ECO:0000256" key="4">
    <source>
        <dbReference type="ARBA" id="ARBA00022723"/>
    </source>
</evidence>
<dbReference type="PROSITE" id="PS51257">
    <property type="entry name" value="PROKAR_LIPOPROTEIN"/>
    <property type="match status" value="1"/>
</dbReference>
<dbReference type="NCBIfam" id="TIGR00357">
    <property type="entry name" value="peptide-methionine (R)-S-oxide reductase MsrB"/>
    <property type="match status" value="1"/>
</dbReference>
<keyword evidence="8" id="KW-0732">Signal</keyword>
<dbReference type="InterPro" id="IPR028427">
    <property type="entry name" value="Met_Sox_Rdtase_MsrB"/>
</dbReference>
<evidence type="ECO:0000256" key="5">
    <source>
        <dbReference type="ARBA" id="ARBA00022833"/>
    </source>
</evidence>
<comment type="similarity">
    <text evidence="2">Belongs to the MsrB Met sulfoxide reductase family.</text>
</comment>
<evidence type="ECO:0000256" key="3">
    <source>
        <dbReference type="ARBA" id="ARBA00012499"/>
    </source>
</evidence>
<keyword evidence="11" id="KW-1185">Reference proteome</keyword>
<dbReference type="InterPro" id="IPR011057">
    <property type="entry name" value="Mss4-like_sf"/>
</dbReference>
<dbReference type="FunFam" id="2.170.150.20:FF:000001">
    <property type="entry name" value="Peptide methionine sulfoxide reductase MsrB"/>
    <property type="match status" value="1"/>
</dbReference>
<dbReference type="GO" id="GO:0005737">
    <property type="term" value="C:cytoplasm"/>
    <property type="evidence" value="ECO:0007669"/>
    <property type="project" value="TreeGrafter"/>
</dbReference>
<evidence type="ECO:0000259" key="9">
    <source>
        <dbReference type="PROSITE" id="PS51790"/>
    </source>
</evidence>
<dbReference type="AlphaFoldDB" id="A0A2S1LHV3"/>